<feature type="domain" description="Core-binding (CB)" evidence="11">
    <location>
        <begin position="16"/>
        <end position="102"/>
    </location>
</feature>
<feature type="active site" evidence="9">
    <location>
        <position position="167"/>
    </location>
</feature>
<feature type="active site" evidence="9">
    <location>
        <position position="264"/>
    </location>
</feature>
<evidence type="ECO:0000256" key="6">
    <source>
        <dbReference type="ARBA" id="ARBA00023125"/>
    </source>
</evidence>
<keyword evidence="3 9" id="KW-0132">Cell division</keyword>
<dbReference type="EMBL" id="AP027729">
    <property type="protein sequence ID" value="BDZ43938.1"/>
    <property type="molecule type" value="Genomic_DNA"/>
</dbReference>
<comment type="function">
    <text evidence="9">Site-specific tyrosine recombinase, which acts by catalyzing the cutting and rejoining of the recombining DNA molecules. The XerC-XerD complex is essential to convert dimers of the bacterial chromosome into monomers to permit their segregation at cell division. It also contributes to the segregational stability of plasmids.</text>
</comment>
<dbReference type="InterPro" id="IPR004107">
    <property type="entry name" value="Integrase_SAM-like_N"/>
</dbReference>
<name>A0ABN6XIK7_9CELL</name>
<keyword evidence="6 9" id="KW-0238">DNA-binding</keyword>
<dbReference type="Gene3D" id="1.10.150.130">
    <property type="match status" value="1"/>
</dbReference>
<dbReference type="PROSITE" id="PS51900">
    <property type="entry name" value="CB"/>
    <property type="match status" value="1"/>
</dbReference>
<dbReference type="Pfam" id="PF00589">
    <property type="entry name" value="Phage_integrase"/>
    <property type="match status" value="1"/>
</dbReference>
<keyword evidence="2 9" id="KW-0963">Cytoplasm</keyword>
<feature type="active site" evidence="9">
    <location>
        <position position="261"/>
    </location>
</feature>
<evidence type="ECO:0000256" key="5">
    <source>
        <dbReference type="ARBA" id="ARBA00022908"/>
    </source>
</evidence>
<dbReference type="InterPro" id="IPR011010">
    <property type="entry name" value="DNA_brk_join_enz"/>
</dbReference>
<dbReference type="SUPFAM" id="SSF56349">
    <property type="entry name" value="DNA breaking-rejoining enzymes"/>
    <property type="match status" value="1"/>
</dbReference>
<dbReference type="InterPro" id="IPR013762">
    <property type="entry name" value="Integrase-like_cat_sf"/>
</dbReference>
<evidence type="ECO:0000256" key="7">
    <source>
        <dbReference type="ARBA" id="ARBA00023172"/>
    </source>
</evidence>
<keyword evidence="13" id="KW-1185">Reference proteome</keyword>
<feature type="domain" description="Tyr recombinase" evidence="10">
    <location>
        <begin position="123"/>
        <end position="309"/>
    </location>
</feature>
<evidence type="ECO:0000313" key="13">
    <source>
        <dbReference type="Proteomes" id="UP001321475"/>
    </source>
</evidence>
<organism evidence="12 13">
    <name type="scientific">Paraoerskovia sediminicola</name>
    <dbReference type="NCBI Taxonomy" id="1138587"/>
    <lineage>
        <taxon>Bacteria</taxon>
        <taxon>Bacillati</taxon>
        <taxon>Actinomycetota</taxon>
        <taxon>Actinomycetes</taxon>
        <taxon>Micrococcales</taxon>
        <taxon>Cellulomonadaceae</taxon>
        <taxon>Paraoerskovia</taxon>
    </lineage>
</organism>
<evidence type="ECO:0000256" key="4">
    <source>
        <dbReference type="ARBA" id="ARBA00022829"/>
    </source>
</evidence>
<dbReference type="Gene3D" id="1.10.443.10">
    <property type="entry name" value="Intergrase catalytic core"/>
    <property type="match status" value="1"/>
</dbReference>
<feature type="active site" description="O-(3'-phospho-DNA)-tyrosine intermediate" evidence="9">
    <location>
        <position position="296"/>
    </location>
</feature>
<dbReference type="InterPro" id="IPR010998">
    <property type="entry name" value="Integrase_recombinase_N"/>
</dbReference>
<dbReference type="PROSITE" id="PS51898">
    <property type="entry name" value="TYR_RECOMBINASE"/>
    <property type="match status" value="1"/>
</dbReference>
<comment type="similarity">
    <text evidence="9">Belongs to the 'phage' integrase family. XerC subfamily.</text>
</comment>
<evidence type="ECO:0000256" key="8">
    <source>
        <dbReference type="ARBA" id="ARBA00023306"/>
    </source>
</evidence>
<gene>
    <name evidence="9 12" type="primary">xerC</name>
    <name evidence="12" type="ORF">GCM10025865_32370</name>
</gene>
<dbReference type="InterPro" id="IPR044068">
    <property type="entry name" value="CB"/>
</dbReference>
<feature type="active site" evidence="9">
    <location>
        <position position="287"/>
    </location>
</feature>
<evidence type="ECO:0000256" key="3">
    <source>
        <dbReference type="ARBA" id="ARBA00022618"/>
    </source>
</evidence>
<reference evidence="13" key="1">
    <citation type="journal article" date="2019" name="Int. J. Syst. Evol. Microbiol.">
        <title>The Global Catalogue of Microorganisms (GCM) 10K type strain sequencing project: providing services to taxonomists for standard genome sequencing and annotation.</title>
        <authorList>
            <consortium name="The Broad Institute Genomics Platform"/>
            <consortium name="The Broad Institute Genome Sequencing Center for Infectious Disease"/>
            <person name="Wu L."/>
            <person name="Ma J."/>
        </authorList>
    </citation>
    <scope>NUCLEOTIDE SEQUENCE [LARGE SCALE GENOMIC DNA]</scope>
    <source>
        <strain evidence="13">NBRC 108565</strain>
    </source>
</reference>
<dbReference type="InterPro" id="IPR002104">
    <property type="entry name" value="Integrase_catalytic"/>
</dbReference>
<sequence>MTDDPTRVARGHRTVADAARALAAFEEHLAVERGLTEHSVRAYVGDVRGMLEQVTAGEATALEDVELSDLRAWLAGLAAAGQSRASLARRGASVRAFFAWTRRTGRTGTDPAARLASPRVDRTLPVVLDVASATAMMERARTAATDGAPSDLRAWVAVELMYGTGMRVGELAALDLDDLDLGTRSARVMGKGRKERVVPFGVPAADAVRRWLADGRPDLWTARAGDALLVGDRGGRWDQRQVRQAVHRLSGTGSVPDVSPHGLRHSAATHLLEGGSDLRSVQEILGHSSLGTTERYTHVSAERLRSSFEQAFPRA</sequence>
<evidence type="ECO:0000256" key="1">
    <source>
        <dbReference type="ARBA" id="ARBA00004496"/>
    </source>
</evidence>
<proteinExistence type="inferred from homology"/>
<dbReference type="PANTHER" id="PTHR30349">
    <property type="entry name" value="PHAGE INTEGRASE-RELATED"/>
    <property type="match status" value="1"/>
</dbReference>
<feature type="active site" evidence="9">
    <location>
        <position position="191"/>
    </location>
</feature>
<keyword evidence="8 9" id="KW-0131">Cell cycle</keyword>
<dbReference type="Pfam" id="PF02899">
    <property type="entry name" value="Phage_int_SAM_1"/>
    <property type="match status" value="1"/>
</dbReference>
<evidence type="ECO:0000259" key="11">
    <source>
        <dbReference type="PROSITE" id="PS51900"/>
    </source>
</evidence>
<keyword evidence="5 9" id="KW-0229">DNA integration</keyword>
<keyword evidence="7 9" id="KW-0233">DNA recombination</keyword>
<dbReference type="Proteomes" id="UP001321475">
    <property type="component" value="Chromosome"/>
</dbReference>
<dbReference type="InterPro" id="IPR050090">
    <property type="entry name" value="Tyrosine_recombinase_XerCD"/>
</dbReference>
<evidence type="ECO:0000256" key="9">
    <source>
        <dbReference type="HAMAP-Rule" id="MF_01808"/>
    </source>
</evidence>
<evidence type="ECO:0000256" key="2">
    <source>
        <dbReference type="ARBA" id="ARBA00022490"/>
    </source>
</evidence>
<evidence type="ECO:0000313" key="12">
    <source>
        <dbReference type="EMBL" id="BDZ43938.1"/>
    </source>
</evidence>
<dbReference type="HAMAP" id="MF_01808">
    <property type="entry name" value="Recomb_XerC_XerD"/>
    <property type="match status" value="1"/>
</dbReference>
<comment type="subcellular location">
    <subcellularLocation>
        <location evidence="1 9">Cytoplasm</location>
    </subcellularLocation>
</comment>
<dbReference type="InterPro" id="IPR023009">
    <property type="entry name" value="Tyrosine_recombinase_XerC/XerD"/>
</dbReference>
<dbReference type="PANTHER" id="PTHR30349:SF77">
    <property type="entry name" value="TYROSINE RECOMBINASE XERC"/>
    <property type="match status" value="1"/>
</dbReference>
<protein>
    <recommendedName>
        <fullName evidence="9">Tyrosine recombinase XerC</fullName>
    </recommendedName>
</protein>
<evidence type="ECO:0000259" key="10">
    <source>
        <dbReference type="PROSITE" id="PS51898"/>
    </source>
</evidence>
<accession>A0ABN6XIK7</accession>
<comment type="subunit">
    <text evidence="9">Forms a cyclic heterotetrameric complex composed of two molecules of XerC and two molecules of XerD.</text>
</comment>
<keyword evidence="4 9" id="KW-0159">Chromosome partition</keyword>